<sequence>MEHPTPSQTTSVPPEAHALLAQFEEWPLQGTSLKRITEGNITTFQLQFEWTPHPEQQCAAGRRRSQRRRSHTASLPETRSSGGKWTAEEDAGLS</sequence>
<reference evidence="2" key="1">
    <citation type="submission" date="2011-11" db="EMBL/GenBank/DDBJ databases">
        <title>The Genome Sequence of Fusarium oxysporum PHW808.</title>
        <authorList>
            <consortium name="The Broad Institute Genome Sequencing Platform"/>
            <person name="Ma L.-J."/>
            <person name="Gale L.R."/>
            <person name="Schwartz D.C."/>
            <person name="Zhou S."/>
            <person name="Corby-Kistler H."/>
            <person name="Young S.K."/>
            <person name="Zeng Q."/>
            <person name="Gargeya S."/>
            <person name="Fitzgerald M."/>
            <person name="Haas B."/>
            <person name="Abouelleil A."/>
            <person name="Alvarado L."/>
            <person name="Arachchi H.M."/>
            <person name="Berlin A."/>
            <person name="Brown A."/>
            <person name="Chapman S.B."/>
            <person name="Chen Z."/>
            <person name="Dunbar C."/>
            <person name="Freedman E."/>
            <person name="Gearin G."/>
            <person name="Goldberg J."/>
            <person name="Griggs A."/>
            <person name="Gujja S."/>
            <person name="Heiman D."/>
            <person name="Howarth C."/>
            <person name="Larson L."/>
            <person name="Lui A."/>
            <person name="MacDonald P.J.P."/>
            <person name="Montmayeur A."/>
            <person name="Murphy C."/>
            <person name="Neiman D."/>
            <person name="Pearson M."/>
            <person name="Priest M."/>
            <person name="Roberts A."/>
            <person name="Saif S."/>
            <person name="Shea T."/>
            <person name="Shenoy N."/>
            <person name="Sisk P."/>
            <person name="Stolte C."/>
            <person name="Sykes S."/>
            <person name="Wortman J."/>
            <person name="Nusbaum C."/>
            <person name="Birren B."/>
        </authorList>
    </citation>
    <scope>NUCLEOTIDE SEQUENCE [LARGE SCALE GENOMIC DNA]</scope>
    <source>
        <strain evidence="2">54008</strain>
    </source>
</reference>
<dbReference type="Proteomes" id="UP000030676">
    <property type="component" value="Unassembled WGS sequence"/>
</dbReference>
<dbReference type="AlphaFoldDB" id="X0GMA8"/>
<feature type="region of interest" description="Disordered" evidence="1">
    <location>
        <begin position="52"/>
        <end position="94"/>
    </location>
</feature>
<organism evidence="2">
    <name type="scientific">Fusarium oxysporum f. sp. conglutinans race 2 54008</name>
    <dbReference type="NCBI Taxonomy" id="1089457"/>
    <lineage>
        <taxon>Eukaryota</taxon>
        <taxon>Fungi</taxon>
        <taxon>Dikarya</taxon>
        <taxon>Ascomycota</taxon>
        <taxon>Pezizomycotina</taxon>
        <taxon>Sordariomycetes</taxon>
        <taxon>Hypocreomycetidae</taxon>
        <taxon>Hypocreales</taxon>
        <taxon>Nectriaceae</taxon>
        <taxon>Fusarium</taxon>
        <taxon>Fusarium oxysporum species complex</taxon>
    </lineage>
</organism>
<gene>
    <name evidence="2" type="ORF">FOPG_19322</name>
</gene>
<dbReference type="EMBL" id="KK034120">
    <property type="protein sequence ID" value="EXL64413.1"/>
    <property type="molecule type" value="Genomic_DNA"/>
</dbReference>
<evidence type="ECO:0000256" key="1">
    <source>
        <dbReference type="SAM" id="MobiDB-lite"/>
    </source>
</evidence>
<dbReference type="HOGENOM" id="CLU_2386249_0_0_1"/>
<feature type="compositionally biased region" description="Basic residues" evidence="1">
    <location>
        <begin position="61"/>
        <end position="71"/>
    </location>
</feature>
<proteinExistence type="predicted"/>
<reference evidence="2" key="2">
    <citation type="submission" date="2014-03" db="EMBL/GenBank/DDBJ databases">
        <title>The Genome Annotation of Fusarium oxysporum PHW808.</title>
        <authorList>
            <consortium name="The Broad Institute Genomics Platform"/>
            <person name="Ma L.-J."/>
            <person name="Corby-Kistler H."/>
            <person name="Broz K."/>
            <person name="Gale L.R."/>
            <person name="Jonkers W."/>
            <person name="O'Donnell K."/>
            <person name="Ploetz R."/>
            <person name="Steinberg C."/>
            <person name="Schwartz D.C."/>
            <person name="VanEtten H."/>
            <person name="Zhou S."/>
            <person name="Young S.K."/>
            <person name="Zeng Q."/>
            <person name="Gargeya S."/>
            <person name="Fitzgerald M."/>
            <person name="Abouelleil A."/>
            <person name="Alvarado L."/>
            <person name="Chapman S.B."/>
            <person name="Gainer-Dewar J."/>
            <person name="Goldberg J."/>
            <person name="Griggs A."/>
            <person name="Gujja S."/>
            <person name="Hansen M."/>
            <person name="Howarth C."/>
            <person name="Imamovic A."/>
            <person name="Ireland A."/>
            <person name="Larimer J."/>
            <person name="McCowan C."/>
            <person name="Murphy C."/>
            <person name="Pearson M."/>
            <person name="Poon T.W."/>
            <person name="Priest M."/>
            <person name="Roberts A."/>
            <person name="Saif S."/>
            <person name="Shea T."/>
            <person name="Sykes S."/>
            <person name="Wortman J."/>
            <person name="Nusbaum C."/>
            <person name="Birren B."/>
        </authorList>
    </citation>
    <scope>NUCLEOTIDE SEQUENCE</scope>
    <source>
        <strain evidence="2">54008</strain>
    </source>
</reference>
<name>X0GMA8_FUSOX</name>
<dbReference type="OrthoDB" id="5153959at2759"/>
<protein>
    <submittedName>
        <fullName evidence="2">Uncharacterized protein</fullName>
    </submittedName>
</protein>
<feature type="compositionally biased region" description="Polar residues" evidence="1">
    <location>
        <begin position="72"/>
        <end position="83"/>
    </location>
</feature>
<evidence type="ECO:0000313" key="2">
    <source>
        <dbReference type="EMBL" id="EXL64413.1"/>
    </source>
</evidence>
<accession>X0GMA8</accession>